<comment type="caution">
    <text evidence="1">The sequence shown here is derived from an EMBL/GenBank/DDBJ whole genome shotgun (WGS) entry which is preliminary data.</text>
</comment>
<protein>
    <submittedName>
        <fullName evidence="1">Uncharacterized protein</fullName>
    </submittedName>
</protein>
<reference evidence="1 2" key="1">
    <citation type="submission" date="2020-10" db="EMBL/GenBank/DDBJ databases">
        <title>Identification of Nocardia species via Next-generation sequencing and recognition of intraspecies genetic diversity.</title>
        <authorList>
            <person name="Li P."/>
            <person name="Li P."/>
            <person name="Lu B."/>
        </authorList>
    </citation>
    <scope>NUCLEOTIDE SEQUENCE [LARGE SCALE GENOMIC DNA]</scope>
    <source>
        <strain evidence="1 2">BJ06-0157</strain>
    </source>
</reference>
<dbReference type="RefSeq" id="WP_195129582.1">
    <property type="nucleotide sequence ID" value="NZ_JADLQX010000007.1"/>
</dbReference>
<gene>
    <name evidence="1" type="ORF">IU459_12045</name>
</gene>
<evidence type="ECO:0000313" key="1">
    <source>
        <dbReference type="EMBL" id="MBF6298273.1"/>
    </source>
</evidence>
<name>A0ABS0CU28_9NOCA</name>
<organism evidence="1 2">
    <name type="scientific">Nocardia amamiensis</name>
    <dbReference type="NCBI Taxonomy" id="404578"/>
    <lineage>
        <taxon>Bacteria</taxon>
        <taxon>Bacillati</taxon>
        <taxon>Actinomycetota</taxon>
        <taxon>Actinomycetes</taxon>
        <taxon>Mycobacteriales</taxon>
        <taxon>Nocardiaceae</taxon>
        <taxon>Nocardia</taxon>
    </lineage>
</organism>
<dbReference type="EMBL" id="JADLQX010000007">
    <property type="protein sequence ID" value="MBF6298273.1"/>
    <property type="molecule type" value="Genomic_DNA"/>
</dbReference>
<keyword evidence="2" id="KW-1185">Reference proteome</keyword>
<proteinExistence type="predicted"/>
<accession>A0ABS0CU28</accession>
<evidence type="ECO:0000313" key="2">
    <source>
        <dbReference type="Proteomes" id="UP000702209"/>
    </source>
</evidence>
<sequence length="51" mass="5436">MSSADEIARILNAAENLLRDAAKSAGTDPAHTRHQIESAIGTMQSVRGFLL</sequence>
<dbReference type="Proteomes" id="UP000702209">
    <property type="component" value="Unassembled WGS sequence"/>
</dbReference>